<feature type="compositionally biased region" description="Basic and acidic residues" evidence="1">
    <location>
        <begin position="259"/>
        <end position="277"/>
    </location>
</feature>
<reference evidence="3 4" key="1">
    <citation type="submission" date="2024-07" db="EMBL/GenBank/DDBJ databases">
        <authorList>
            <person name="Lee S."/>
            <person name="Kang M."/>
        </authorList>
    </citation>
    <scope>NUCLEOTIDE SEQUENCE [LARGE SCALE GENOMIC DNA]</scope>
    <source>
        <strain evidence="3 4">DS6</strain>
    </source>
</reference>
<keyword evidence="2" id="KW-0812">Transmembrane</keyword>
<keyword evidence="2" id="KW-1133">Transmembrane helix</keyword>
<proteinExistence type="predicted"/>
<evidence type="ECO:0008006" key="5">
    <source>
        <dbReference type="Google" id="ProtNLM"/>
    </source>
</evidence>
<evidence type="ECO:0000313" key="4">
    <source>
        <dbReference type="Proteomes" id="UP001556631"/>
    </source>
</evidence>
<sequence length="291" mass="31250">MDPSSLIFVALIVAWAVYLIPKALEHHDESLRSRAVSTFSRSMRVLARREASDGSGKGTGLVRRPGRQAGQTVASGDVEKAADVEYDEVPVRLTPAQVRARRAAAKRATKRRRNVLSVLLLVLAGVAALVITGVLDRLWLAAPTVLLAAWLTACRLMVKKERAVVTRRVPRAASGPVPVAVEIDDETGEIVAVHEEEPAAQAEPATADVEEPAAADTSHGRWDPVEAPLPTYVSKPAAPRRTVRTIDLDSTGVWSSGRKASDSALAREAEESEREAKAAQAARERRRAAGS</sequence>
<evidence type="ECO:0000313" key="3">
    <source>
        <dbReference type="EMBL" id="MEX0428039.1"/>
    </source>
</evidence>
<dbReference type="RefSeq" id="WP_367993978.1">
    <property type="nucleotide sequence ID" value="NZ_JBFPJR010000015.1"/>
</dbReference>
<name>A0ABV3T2C5_9ACTN</name>
<feature type="transmembrane region" description="Helical" evidence="2">
    <location>
        <begin position="115"/>
        <end position="132"/>
    </location>
</feature>
<evidence type="ECO:0000256" key="2">
    <source>
        <dbReference type="SAM" id="Phobius"/>
    </source>
</evidence>
<evidence type="ECO:0000256" key="1">
    <source>
        <dbReference type="SAM" id="MobiDB-lite"/>
    </source>
</evidence>
<gene>
    <name evidence="3" type="ORF">AB3X52_10450</name>
</gene>
<dbReference type="Proteomes" id="UP001556631">
    <property type="component" value="Unassembled WGS sequence"/>
</dbReference>
<keyword evidence="2" id="KW-0472">Membrane</keyword>
<accession>A0ABV3T2C5</accession>
<feature type="region of interest" description="Disordered" evidence="1">
    <location>
        <begin position="197"/>
        <end position="291"/>
    </location>
</feature>
<keyword evidence="4" id="KW-1185">Reference proteome</keyword>
<organism evidence="3 4">
    <name type="scientific">Nocardioides eburneus</name>
    <dbReference type="NCBI Taxonomy" id="3231482"/>
    <lineage>
        <taxon>Bacteria</taxon>
        <taxon>Bacillati</taxon>
        <taxon>Actinomycetota</taxon>
        <taxon>Actinomycetes</taxon>
        <taxon>Propionibacteriales</taxon>
        <taxon>Nocardioidaceae</taxon>
        <taxon>Nocardioides</taxon>
    </lineage>
</organism>
<feature type="transmembrane region" description="Helical" evidence="2">
    <location>
        <begin position="6"/>
        <end position="24"/>
    </location>
</feature>
<protein>
    <recommendedName>
        <fullName evidence="5">DUF3040 domain-containing protein</fullName>
    </recommendedName>
</protein>
<feature type="transmembrane region" description="Helical" evidence="2">
    <location>
        <begin position="138"/>
        <end position="158"/>
    </location>
</feature>
<dbReference type="EMBL" id="JBFPJR010000015">
    <property type="protein sequence ID" value="MEX0428039.1"/>
    <property type="molecule type" value="Genomic_DNA"/>
</dbReference>
<comment type="caution">
    <text evidence="3">The sequence shown here is derived from an EMBL/GenBank/DDBJ whole genome shotgun (WGS) entry which is preliminary data.</text>
</comment>